<evidence type="ECO:0000256" key="2">
    <source>
        <dbReference type="ARBA" id="ARBA00023002"/>
    </source>
</evidence>
<evidence type="ECO:0000313" key="11">
    <source>
        <dbReference type="Proteomes" id="UP000429607"/>
    </source>
</evidence>
<feature type="active site" evidence="5">
    <location>
        <position position="356"/>
    </location>
</feature>
<accession>A0A6A3PA34</accession>
<keyword evidence="3" id="KW-0520">NAD</keyword>
<dbReference type="PROSITE" id="PS00687">
    <property type="entry name" value="ALDEHYDE_DEHYDR_GLU"/>
    <property type="match status" value="1"/>
</dbReference>
<feature type="compositionally biased region" description="Acidic residues" evidence="7">
    <location>
        <begin position="161"/>
        <end position="185"/>
    </location>
</feature>
<evidence type="ECO:0000256" key="5">
    <source>
        <dbReference type="PROSITE-ProRule" id="PRU10007"/>
    </source>
</evidence>
<evidence type="ECO:0000256" key="6">
    <source>
        <dbReference type="RuleBase" id="RU003345"/>
    </source>
</evidence>
<dbReference type="SUPFAM" id="SSF53098">
    <property type="entry name" value="Ribonuclease H-like"/>
    <property type="match status" value="1"/>
</dbReference>
<feature type="domain" description="Aldehyde dehydrogenase" evidence="8">
    <location>
        <begin position="213"/>
        <end position="437"/>
    </location>
</feature>
<evidence type="ECO:0000256" key="3">
    <source>
        <dbReference type="ARBA" id="ARBA00023027"/>
    </source>
</evidence>
<dbReference type="InterPro" id="IPR016161">
    <property type="entry name" value="Ald_DH/histidinol_DH"/>
</dbReference>
<evidence type="ECO:0000256" key="7">
    <source>
        <dbReference type="SAM" id="MobiDB-lite"/>
    </source>
</evidence>
<dbReference type="Gene3D" id="3.40.309.10">
    <property type="entry name" value="Aldehyde Dehydrogenase, Chain A, domain 2"/>
    <property type="match status" value="1"/>
</dbReference>
<organism evidence="10 11">
    <name type="scientific">Phytophthora rubi</name>
    <dbReference type="NCBI Taxonomy" id="129364"/>
    <lineage>
        <taxon>Eukaryota</taxon>
        <taxon>Sar</taxon>
        <taxon>Stramenopiles</taxon>
        <taxon>Oomycota</taxon>
        <taxon>Peronosporomycetes</taxon>
        <taxon>Peronosporales</taxon>
        <taxon>Peronosporaceae</taxon>
        <taxon>Phytophthora</taxon>
    </lineage>
</organism>
<comment type="caution">
    <text evidence="10">The sequence shown here is derived from an EMBL/GenBank/DDBJ whole genome shotgun (WGS) entry which is preliminary data.</text>
</comment>
<name>A0A6A3PA34_9STRA</name>
<dbReference type="GO" id="GO:0046983">
    <property type="term" value="F:protein dimerization activity"/>
    <property type="evidence" value="ECO:0007669"/>
    <property type="project" value="InterPro"/>
</dbReference>
<reference evidence="10 11" key="1">
    <citation type="submission" date="2018-09" db="EMBL/GenBank/DDBJ databases">
        <title>Genomic investigation of the strawberry pathogen Phytophthora fragariae indicates pathogenicity is determined by transcriptional variation in three key races.</title>
        <authorList>
            <person name="Adams T.M."/>
            <person name="Armitage A.D."/>
            <person name="Sobczyk M.K."/>
            <person name="Bates H.J."/>
            <person name="Dunwell J.M."/>
            <person name="Nellist C.F."/>
            <person name="Harrison R.J."/>
        </authorList>
    </citation>
    <scope>NUCLEOTIDE SEQUENCE [LARGE SCALE GENOMIC DNA]</scope>
    <source>
        <strain evidence="10 11">SCRP249</strain>
    </source>
</reference>
<dbReference type="AlphaFoldDB" id="A0A6A3PA34"/>
<comment type="pathway">
    <text evidence="4">Amine and polyamine biosynthesis; betaine biosynthesis via choline pathway; betaine from betaine aldehyde: step 1/1.</text>
</comment>
<dbReference type="InterPro" id="IPR016160">
    <property type="entry name" value="Ald_DH_CS_CYS"/>
</dbReference>
<dbReference type="Pfam" id="PF05699">
    <property type="entry name" value="Dimer_Tnp_hAT"/>
    <property type="match status" value="1"/>
</dbReference>
<dbReference type="FunFam" id="3.40.605.10:FF:000007">
    <property type="entry name" value="NAD/NADP-dependent betaine aldehyde dehydrogenase"/>
    <property type="match status" value="1"/>
</dbReference>
<dbReference type="InterPro" id="IPR016163">
    <property type="entry name" value="Ald_DH_C"/>
</dbReference>
<evidence type="ECO:0000256" key="1">
    <source>
        <dbReference type="ARBA" id="ARBA00009986"/>
    </source>
</evidence>
<evidence type="ECO:0000259" key="9">
    <source>
        <dbReference type="Pfam" id="PF05699"/>
    </source>
</evidence>
<evidence type="ECO:0008006" key="12">
    <source>
        <dbReference type="Google" id="ProtNLM"/>
    </source>
</evidence>
<keyword evidence="2 6" id="KW-0560">Oxidoreductase</keyword>
<comment type="similarity">
    <text evidence="1 6">Belongs to the aldehyde dehydrogenase family.</text>
</comment>
<gene>
    <name evidence="10" type="ORF">PR001_g434</name>
</gene>
<dbReference type="PANTHER" id="PTHR43860">
    <property type="entry name" value="BETAINE ALDEHYDE DEHYDROGENASE"/>
    <property type="match status" value="1"/>
</dbReference>
<dbReference type="Gene3D" id="3.40.605.10">
    <property type="entry name" value="Aldehyde Dehydrogenase, Chain A, domain 1"/>
    <property type="match status" value="1"/>
</dbReference>
<evidence type="ECO:0000256" key="4">
    <source>
        <dbReference type="ARBA" id="ARBA00037921"/>
    </source>
</evidence>
<evidence type="ECO:0000313" key="10">
    <source>
        <dbReference type="EMBL" id="KAE9052510.1"/>
    </source>
</evidence>
<dbReference type="Pfam" id="PF00171">
    <property type="entry name" value="Aldedh"/>
    <property type="match status" value="1"/>
</dbReference>
<dbReference type="InterPro" id="IPR012337">
    <property type="entry name" value="RNaseH-like_sf"/>
</dbReference>
<sequence length="438" mass="48232">MGVSFLLEQTKTASEFVDADLTKSVKSVKAIARRMGIVSTLAEERQIGDEATDFYTKRERWSSETRADHSAVSPLAWWTDKCGKELDEKRDYFPLLAQLAVMIFTIPTSSAASERSWSIHDFIHTKRRNRLDAGRVDKLVFIYCNAGNKDAKTNIFYQLNEESESEDDNDDEDTTVDDSSADSDDSNASPSSFANINPYSALMPSMHAFAHPYFQYYAKATEALDKRQYEKVDLPLDDFLGALRYEPVGVVGAIIPWNYPALMALWKLAPALAAGCTVVLKPSELTSLTALQLGQIAADVGLPPGVLNIVNGLGAVAGAALVSHLDVHKVAFTGSVPTGRNTMTEAAKEIKKISLELGGKSPAIVFNKTNIDRTVEWVMFGCFWTNGQICSATSRLLVKDDIAEEFLKKLVTETQKLVLGDPLDEKVQMDPLVSKTQQ</sequence>
<dbReference type="PROSITE" id="PS00070">
    <property type="entry name" value="ALDEHYDE_DEHYDR_CYS"/>
    <property type="match status" value="1"/>
</dbReference>
<dbReference type="InterPro" id="IPR015590">
    <property type="entry name" value="Aldehyde_DH_dom"/>
</dbReference>
<dbReference type="SUPFAM" id="SSF53720">
    <property type="entry name" value="ALDH-like"/>
    <property type="match status" value="1"/>
</dbReference>
<dbReference type="InterPro" id="IPR016162">
    <property type="entry name" value="Ald_DH_N"/>
</dbReference>
<dbReference type="PANTHER" id="PTHR43860:SF2">
    <property type="entry name" value="BETAINE ALDEHYDE DEHYDROGENASE-RELATED"/>
    <property type="match status" value="1"/>
</dbReference>
<dbReference type="Proteomes" id="UP000429607">
    <property type="component" value="Unassembled WGS sequence"/>
</dbReference>
<protein>
    <recommendedName>
        <fullName evidence="12">Aldehyde dehydrogenase domain-containing protein</fullName>
    </recommendedName>
</protein>
<proteinExistence type="inferred from homology"/>
<dbReference type="InterPro" id="IPR008906">
    <property type="entry name" value="HATC_C_dom"/>
</dbReference>
<evidence type="ECO:0000259" key="8">
    <source>
        <dbReference type="Pfam" id="PF00171"/>
    </source>
</evidence>
<feature type="domain" description="HAT C-terminal dimerisation" evidence="9">
    <location>
        <begin position="59"/>
        <end position="143"/>
    </location>
</feature>
<dbReference type="EMBL" id="QXFV01000010">
    <property type="protein sequence ID" value="KAE9052510.1"/>
    <property type="molecule type" value="Genomic_DNA"/>
</dbReference>
<feature type="region of interest" description="Disordered" evidence="7">
    <location>
        <begin position="161"/>
        <end position="191"/>
    </location>
</feature>
<dbReference type="GO" id="GO:0016620">
    <property type="term" value="F:oxidoreductase activity, acting on the aldehyde or oxo group of donors, NAD or NADP as acceptor"/>
    <property type="evidence" value="ECO:0007669"/>
    <property type="project" value="InterPro"/>
</dbReference>
<dbReference type="InterPro" id="IPR029510">
    <property type="entry name" value="Ald_DH_CS_GLU"/>
</dbReference>